<dbReference type="Pfam" id="PF01755">
    <property type="entry name" value="Glyco_transf_25"/>
    <property type="match status" value="1"/>
</dbReference>
<evidence type="ECO:0000259" key="1">
    <source>
        <dbReference type="Pfam" id="PF01755"/>
    </source>
</evidence>
<keyword evidence="2" id="KW-0328">Glycosyltransferase</keyword>
<sequence length="41" mass="4552">MRIFVLSLPSSSERRSRASAKLAREGIPFEFIDAVDGRTGQ</sequence>
<feature type="non-terminal residue" evidence="2">
    <location>
        <position position="41"/>
    </location>
</feature>
<keyword evidence="3" id="KW-1185">Reference proteome</keyword>
<accession>A0A433ZZU0</accession>
<keyword evidence="2" id="KW-0808">Transferase</keyword>
<dbReference type="Proteomes" id="UP000288102">
    <property type="component" value="Unassembled WGS sequence"/>
</dbReference>
<dbReference type="EMBL" id="QWDM01000096">
    <property type="protein sequence ID" value="RUT67649.1"/>
    <property type="molecule type" value="Genomic_DNA"/>
</dbReference>
<name>A0A433ZZU0_9FLAO</name>
<dbReference type="GO" id="GO:0016757">
    <property type="term" value="F:glycosyltransferase activity"/>
    <property type="evidence" value="ECO:0007669"/>
    <property type="project" value="UniProtKB-KW"/>
</dbReference>
<evidence type="ECO:0000313" key="2">
    <source>
        <dbReference type="EMBL" id="RUT67649.1"/>
    </source>
</evidence>
<gene>
    <name evidence="2" type="ORF">D0817_25340</name>
</gene>
<protein>
    <submittedName>
        <fullName evidence="2">Beta-1,4-galactosyltransferase</fullName>
    </submittedName>
</protein>
<dbReference type="InterPro" id="IPR002654">
    <property type="entry name" value="Glyco_trans_25"/>
</dbReference>
<proteinExistence type="predicted"/>
<feature type="domain" description="Glycosyl transferase family 25" evidence="1">
    <location>
        <begin position="2"/>
        <end position="39"/>
    </location>
</feature>
<evidence type="ECO:0000313" key="3">
    <source>
        <dbReference type="Proteomes" id="UP000288102"/>
    </source>
</evidence>
<organism evidence="2 3">
    <name type="scientific">Flavobacterium cupreum</name>
    <dbReference type="NCBI Taxonomy" id="2133766"/>
    <lineage>
        <taxon>Bacteria</taxon>
        <taxon>Pseudomonadati</taxon>
        <taxon>Bacteroidota</taxon>
        <taxon>Flavobacteriia</taxon>
        <taxon>Flavobacteriales</taxon>
        <taxon>Flavobacteriaceae</taxon>
        <taxon>Flavobacterium</taxon>
    </lineage>
</organism>
<reference evidence="3" key="1">
    <citation type="journal article" date="2019" name="Syst. Appl. Microbiol.">
        <title>Flavobacterium circumlabens sp. nov. and Flavobacterium cupreum sp. nov., two psychrotrophic species isolated from Antarctic environmental samples.</title>
        <authorList>
            <person name="Kralova S."/>
            <person name="Busse H.-J."/>
            <person name="Svec P."/>
            <person name="Maslanova I."/>
            <person name="Stankova E."/>
            <person name="Bartak M."/>
            <person name="Sedlacek I."/>
        </authorList>
    </citation>
    <scope>NUCLEOTIDE SEQUENCE [LARGE SCALE GENOMIC DNA]</scope>
    <source>
        <strain evidence="3">CCM 8825</strain>
    </source>
</reference>
<comment type="caution">
    <text evidence="2">The sequence shown here is derived from an EMBL/GenBank/DDBJ whole genome shotgun (WGS) entry which is preliminary data.</text>
</comment>
<dbReference type="AlphaFoldDB" id="A0A433ZZU0"/>